<dbReference type="EMBL" id="LEKV01004813">
    <property type="protein sequence ID" value="KVH92566.1"/>
    <property type="molecule type" value="Genomic_DNA"/>
</dbReference>
<reference evidence="12 13" key="1">
    <citation type="journal article" date="2016" name="Sci. Rep.">
        <title>The genome sequence of the outbreeding globe artichoke constructed de novo incorporating a phase-aware low-pass sequencing strategy of F1 progeny.</title>
        <authorList>
            <person name="Scaglione D."/>
            <person name="Reyes-Chin-Wo S."/>
            <person name="Acquadro A."/>
            <person name="Froenicke L."/>
            <person name="Portis E."/>
            <person name="Beitel C."/>
            <person name="Tirone M."/>
            <person name="Mauro R."/>
            <person name="Lo Monaco A."/>
            <person name="Mauromicale G."/>
            <person name="Faccioli P."/>
            <person name="Cattivelli L."/>
            <person name="Rieseberg L."/>
            <person name="Michelmore R."/>
            <person name="Lanteri S."/>
        </authorList>
    </citation>
    <scope>NUCLEOTIDE SEQUENCE [LARGE SCALE GENOMIC DNA]</scope>
    <source>
        <strain evidence="12">2C</strain>
    </source>
</reference>
<evidence type="ECO:0000256" key="6">
    <source>
        <dbReference type="ARBA" id="ARBA00022837"/>
    </source>
</evidence>
<dbReference type="GO" id="GO:0015292">
    <property type="term" value="F:uniporter activity"/>
    <property type="evidence" value="ECO:0007669"/>
    <property type="project" value="TreeGrafter"/>
</dbReference>
<proteinExistence type="inferred from homology"/>
<evidence type="ECO:0000313" key="12">
    <source>
        <dbReference type="EMBL" id="KVH92566.1"/>
    </source>
</evidence>
<feature type="transmembrane region" description="Helical" evidence="10">
    <location>
        <begin position="260"/>
        <end position="281"/>
    </location>
</feature>
<dbReference type="PANTHER" id="PTHR13462:SF53">
    <property type="entry name" value="CALCIUM UNIPORTER PROTEIN"/>
    <property type="match status" value="1"/>
</dbReference>
<comment type="caution">
    <text evidence="12">The sequence shown here is derived from an EMBL/GenBank/DDBJ whole genome shotgun (WGS) entry which is preliminary data.</text>
</comment>
<keyword evidence="6" id="KW-0106">Calcium</keyword>
<protein>
    <submittedName>
        <fullName evidence="12">Coiled-coil domain containing protein 109, C-terminal</fullName>
    </submittedName>
</protein>
<evidence type="ECO:0000256" key="2">
    <source>
        <dbReference type="ARBA" id="ARBA00005653"/>
    </source>
</evidence>
<dbReference type="InterPro" id="IPR039055">
    <property type="entry name" value="MCU_fam"/>
</dbReference>
<dbReference type="InterPro" id="IPR006769">
    <property type="entry name" value="MCU_C"/>
</dbReference>
<organism evidence="12 13">
    <name type="scientific">Cynara cardunculus var. scolymus</name>
    <name type="common">Globe artichoke</name>
    <name type="synonym">Cynara scolymus</name>
    <dbReference type="NCBI Taxonomy" id="59895"/>
    <lineage>
        <taxon>Eukaryota</taxon>
        <taxon>Viridiplantae</taxon>
        <taxon>Streptophyta</taxon>
        <taxon>Embryophyta</taxon>
        <taxon>Tracheophyta</taxon>
        <taxon>Spermatophyta</taxon>
        <taxon>Magnoliopsida</taxon>
        <taxon>eudicotyledons</taxon>
        <taxon>Gunneridae</taxon>
        <taxon>Pentapetalae</taxon>
        <taxon>asterids</taxon>
        <taxon>campanulids</taxon>
        <taxon>Asterales</taxon>
        <taxon>Asteraceae</taxon>
        <taxon>Carduoideae</taxon>
        <taxon>Cardueae</taxon>
        <taxon>Carduinae</taxon>
        <taxon>Cynara</taxon>
    </lineage>
</organism>
<dbReference type="OMA" id="YAALCVD"/>
<evidence type="ECO:0000259" key="11">
    <source>
        <dbReference type="Pfam" id="PF04678"/>
    </source>
</evidence>
<name>A0A103XKS6_CYNCS</name>
<keyword evidence="5 10" id="KW-0812">Transmembrane</keyword>
<evidence type="ECO:0000256" key="10">
    <source>
        <dbReference type="SAM" id="Phobius"/>
    </source>
</evidence>
<evidence type="ECO:0000256" key="9">
    <source>
        <dbReference type="ARBA" id="ARBA00023136"/>
    </source>
</evidence>
<dbReference type="OrthoDB" id="278338at2759"/>
<gene>
    <name evidence="12" type="ORF">Ccrd_005373</name>
</gene>
<evidence type="ECO:0000256" key="8">
    <source>
        <dbReference type="ARBA" id="ARBA00023065"/>
    </source>
</evidence>
<keyword evidence="3" id="KW-0813">Transport</keyword>
<dbReference type="AlphaFoldDB" id="A0A103XKS6"/>
<evidence type="ECO:0000256" key="7">
    <source>
        <dbReference type="ARBA" id="ARBA00022989"/>
    </source>
</evidence>
<evidence type="ECO:0000256" key="5">
    <source>
        <dbReference type="ARBA" id="ARBA00022692"/>
    </source>
</evidence>
<feature type="transmembrane region" description="Helical" evidence="10">
    <location>
        <begin position="234"/>
        <end position="254"/>
    </location>
</feature>
<dbReference type="STRING" id="59895.A0A103XKS6"/>
<evidence type="ECO:0000256" key="1">
    <source>
        <dbReference type="ARBA" id="ARBA00004141"/>
    </source>
</evidence>
<sequence>MAFKQNLVQKLFKICSNKSSNQTLRTCRISSSSSSTVQSLMPPNLDGVAPDPGEDSIFRRFLQRRPLYLSASATLPEIFRPGGEKLLETLREIDIARNRVRLNGLIGTRSSSKTENQQLTVADAKKILRASQIATVKSKLKSSWKNHVSYDEFIQMCIDGCSNRDQGVDLAKALDDSGSVIVLGNVVFLKPEQVVEAINGLMIGDDEQITELEEMERWKSAIDEKAEKAVRRELWGGLGYLVVQTAAFMRLTFWELSWDVMEPICFYVTSAYFMVGFAFFIRTSKEPSFEGFFESRFRVKQMKMMKTEGFDEEKYKRMKKACGFHGHGGLKDSQESLIS</sequence>
<keyword evidence="8" id="KW-0406">Ion transport</keyword>
<dbReference type="Pfam" id="PF04678">
    <property type="entry name" value="MCU"/>
    <property type="match status" value="1"/>
</dbReference>
<keyword evidence="4" id="KW-0109">Calcium transport</keyword>
<evidence type="ECO:0000313" key="13">
    <source>
        <dbReference type="Proteomes" id="UP000243975"/>
    </source>
</evidence>
<dbReference type="GO" id="GO:0036444">
    <property type="term" value="P:calcium import into the mitochondrion"/>
    <property type="evidence" value="ECO:0007669"/>
    <property type="project" value="TreeGrafter"/>
</dbReference>
<comment type="similarity">
    <text evidence="2">Belongs to the MCU (TC 1.A.77) family.</text>
</comment>
<keyword evidence="9 10" id="KW-0472">Membrane</keyword>
<keyword evidence="7 10" id="KW-1133">Transmembrane helix</keyword>
<dbReference type="GO" id="GO:1990246">
    <property type="term" value="C:uniplex complex"/>
    <property type="evidence" value="ECO:0007669"/>
    <property type="project" value="TreeGrafter"/>
</dbReference>
<dbReference type="GO" id="GO:0005262">
    <property type="term" value="F:calcium channel activity"/>
    <property type="evidence" value="ECO:0007669"/>
    <property type="project" value="TreeGrafter"/>
</dbReference>
<evidence type="ECO:0000256" key="4">
    <source>
        <dbReference type="ARBA" id="ARBA00022568"/>
    </source>
</evidence>
<comment type="subcellular location">
    <subcellularLocation>
        <location evidence="1">Membrane</location>
        <topology evidence="1">Multi-pass membrane protein</topology>
    </subcellularLocation>
</comment>
<dbReference type="PANTHER" id="PTHR13462">
    <property type="entry name" value="CALCIUM UNIPORTER PROTEIN, MITOCHONDRIAL"/>
    <property type="match status" value="1"/>
</dbReference>
<dbReference type="GO" id="GO:0051560">
    <property type="term" value="P:mitochondrial calcium ion homeostasis"/>
    <property type="evidence" value="ECO:0007669"/>
    <property type="project" value="InterPro"/>
</dbReference>
<evidence type="ECO:0000256" key="3">
    <source>
        <dbReference type="ARBA" id="ARBA00022448"/>
    </source>
</evidence>
<keyword evidence="13" id="KW-1185">Reference proteome</keyword>
<dbReference type="Proteomes" id="UP000243975">
    <property type="component" value="Unassembled WGS sequence"/>
</dbReference>
<dbReference type="Gramene" id="KVH92566">
    <property type="protein sequence ID" value="KVH92566"/>
    <property type="gene ID" value="Ccrd_005373"/>
</dbReference>
<feature type="domain" description="Calcium uniporter protein C-terminal" evidence="11">
    <location>
        <begin position="165"/>
        <end position="317"/>
    </location>
</feature>
<accession>A0A103XKS6</accession>